<dbReference type="InterPro" id="IPR034168">
    <property type="entry name" value="PPIE_RRM"/>
</dbReference>
<feature type="domain" description="RRM" evidence="4">
    <location>
        <begin position="9"/>
        <end position="86"/>
    </location>
</feature>
<keyword evidence="6" id="KW-1185">Reference proteome</keyword>
<reference evidence="5 6" key="1">
    <citation type="submission" date="2019-09" db="EMBL/GenBank/DDBJ databases">
        <title>Draft genome of the ectomycorrhizal ascomycete Sphaerosporella brunnea.</title>
        <authorList>
            <consortium name="DOE Joint Genome Institute"/>
            <person name="Benucci G.M."/>
            <person name="Marozzi G."/>
            <person name="Antonielli L."/>
            <person name="Sanchez S."/>
            <person name="Marco P."/>
            <person name="Wang X."/>
            <person name="Falini L.B."/>
            <person name="Barry K."/>
            <person name="Haridas S."/>
            <person name="Lipzen A."/>
            <person name="Labutti K."/>
            <person name="Grigoriev I.V."/>
            <person name="Murat C."/>
            <person name="Martin F."/>
            <person name="Albertini E."/>
            <person name="Donnini D."/>
            <person name="Bonito G."/>
        </authorList>
    </citation>
    <scope>NUCLEOTIDE SEQUENCE [LARGE SCALE GENOMIC DNA]</scope>
    <source>
        <strain evidence="5 6">Sb_GMNB300</strain>
    </source>
</reference>
<keyword evidence="5" id="KW-0413">Isomerase</keyword>
<dbReference type="SMART" id="SM00360">
    <property type="entry name" value="RRM"/>
    <property type="match status" value="1"/>
</dbReference>
<dbReference type="GO" id="GO:0016853">
    <property type="term" value="F:isomerase activity"/>
    <property type="evidence" value="ECO:0007669"/>
    <property type="project" value="UniProtKB-KW"/>
</dbReference>
<evidence type="ECO:0000313" key="5">
    <source>
        <dbReference type="EMBL" id="KAA8901362.1"/>
    </source>
</evidence>
<organism evidence="5 6">
    <name type="scientific">Sphaerosporella brunnea</name>
    <dbReference type="NCBI Taxonomy" id="1250544"/>
    <lineage>
        <taxon>Eukaryota</taxon>
        <taxon>Fungi</taxon>
        <taxon>Dikarya</taxon>
        <taxon>Ascomycota</taxon>
        <taxon>Pezizomycotina</taxon>
        <taxon>Pezizomycetes</taxon>
        <taxon>Pezizales</taxon>
        <taxon>Pyronemataceae</taxon>
        <taxon>Sphaerosporella</taxon>
    </lineage>
</organism>
<evidence type="ECO:0000313" key="6">
    <source>
        <dbReference type="Proteomes" id="UP000326924"/>
    </source>
</evidence>
<dbReference type="InParanoid" id="A0A5J5ES58"/>
<dbReference type="AlphaFoldDB" id="A0A5J5ES58"/>
<dbReference type="SUPFAM" id="SSF54928">
    <property type="entry name" value="RNA-binding domain, RBD"/>
    <property type="match status" value="1"/>
</dbReference>
<dbReference type="InterPro" id="IPR000504">
    <property type="entry name" value="RRM_dom"/>
</dbReference>
<feature type="region of interest" description="Disordered" evidence="3">
    <location>
        <begin position="112"/>
        <end position="151"/>
    </location>
</feature>
<dbReference type="PROSITE" id="PS50102">
    <property type="entry name" value="RRM"/>
    <property type="match status" value="1"/>
</dbReference>
<dbReference type="Gene3D" id="3.30.70.330">
    <property type="match status" value="1"/>
</dbReference>
<dbReference type="PANTHER" id="PTHR48037">
    <property type="entry name" value="ATPASE E1"/>
    <property type="match status" value="1"/>
</dbReference>
<name>A0A5J5ES58_9PEZI</name>
<dbReference type="OrthoDB" id="407442at2759"/>
<keyword evidence="1 2" id="KW-0694">RNA-binding</keyword>
<dbReference type="Pfam" id="PF00076">
    <property type="entry name" value="RRM_1"/>
    <property type="match status" value="1"/>
</dbReference>
<evidence type="ECO:0000256" key="1">
    <source>
        <dbReference type="ARBA" id="ARBA00022884"/>
    </source>
</evidence>
<evidence type="ECO:0000259" key="4">
    <source>
        <dbReference type="PROSITE" id="PS50102"/>
    </source>
</evidence>
<accession>A0A5J5ES58</accession>
<dbReference type="Proteomes" id="UP000326924">
    <property type="component" value="Unassembled WGS sequence"/>
</dbReference>
<comment type="caution">
    <text evidence="5">The sequence shown here is derived from an EMBL/GenBank/DDBJ whole genome shotgun (WGS) entry which is preliminary data.</text>
</comment>
<gene>
    <name evidence="5" type="ORF">FN846DRAFT_899627</name>
</gene>
<dbReference type="GO" id="GO:0003723">
    <property type="term" value="F:RNA binding"/>
    <property type="evidence" value="ECO:0007669"/>
    <property type="project" value="UniProtKB-UniRule"/>
</dbReference>
<proteinExistence type="predicted"/>
<dbReference type="InterPro" id="IPR012677">
    <property type="entry name" value="Nucleotide-bd_a/b_plait_sf"/>
</dbReference>
<protein>
    <submittedName>
        <fullName evidence="5">Putative peptidyl prolyl cis-trans isomerase cyclophilin</fullName>
    </submittedName>
</protein>
<dbReference type="EMBL" id="VXIS01000145">
    <property type="protein sequence ID" value="KAA8901362.1"/>
    <property type="molecule type" value="Genomic_DNA"/>
</dbReference>
<evidence type="ECO:0000256" key="3">
    <source>
        <dbReference type="SAM" id="MobiDB-lite"/>
    </source>
</evidence>
<dbReference type="CDD" id="cd12347">
    <property type="entry name" value="RRM_PPIE"/>
    <property type="match status" value="1"/>
</dbReference>
<sequence>MSDTARLKNTVYVGGLDTSVTKAVLEQAFVPFGEIVEVNIPGDNDQQHRGFGYVEFESPEDAAAAIDNMDQATLAGRVLSVAQAKPMKEAGNILGSKVAVWEQEDWIRKHEVSQEDREAAEAAKVEAMRKEADPMTGLEGLDVAGPKPATE</sequence>
<dbReference type="InterPro" id="IPR035979">
    <property type="entry name" value="RBD_domain_sf"/>
</dbReference>
<feature type="compositionally biased region" description="Basic and acidic residues" evidence="3">
    <location>
        <begin position="112"/>
        <end position="133"/>
    </location>
</feature>
<evidence type="ECO:0000256" key="2">
    <source>
        <dbReference type="PROSITE-ProRule" id="PRU00176"/>
    </source>
</evidence>
<dbReference type="PANTHER" id="PTHR48037:SF1">
    <property type="entry name" value="RRM DOMAIN-CONTAINING PROTEIN"/>
    <property type="match status" value="1"/>
</dbReference>